<dbReference type="PANTHER" id="PTHR42756">
    <property type="entry name" value="TRANSCRIPTIONAL REGULATOR, MARR"/>
    <property type="match status" value="1"/>
</dbReference>
<reference evidence="5" key="1">
    <citation type="submission" date="2019-08" db="EMBL/GenBank/DDBJ databases">
        <authorList>
            <person name="Kucharzyk K."/>
            <person name="Murdoch R.W."/>
            <person name="Higgins S."/>
            <person name="Loffler F."/>
        </authorList>
    </citation>
    <scope>NUCLEOTIDE SEQUENCE</scope>
</reference>
<accession>A0A645DFN5</accession>
<evidence type="ECO:0000313" key="5">
    <source>
        <dbReference type="EMBL" id="MPM87392.1"/>
    </source>
</evidence>
<evidence type="ECO:0000256" key="2">
    <source>
        <dbReference type="ARBA" id="ARBA00023125"/>
    </source>
</evidence>
<keyword evidence="1" id="KW-0805">Transcription regulation</keyword>
<dbReference type="PRINTS" id="PR00598">
    <property type="entry name" value="HTHMARR"/>
</dbReference>
<dbReference type="GO" id="GO:0003677">
    <property type="term" value="F:DNA binding"/>
    <property type="evidence" value="ECO:0007669"/>
    <property type="project" value="UniProtKB-KW"/>
</dbReference>
<dbReference type="PANTHER" id="PTHR42756:SF1">
    <property type="entry name" value="TRANSCRIPTIONAL REPRESSOR OF EMRAB OPERON"/>
    <property type="match status" value="1"/>
</dbReference>
<dbReference type="SUPFAM" id="SSF46785">
    <property type="entry name" value="Winged helix' DNA-binding domain"/>
    <property type="match status" value="1"/>
</dbReference>
<dbReference type="PROSITE" id="PS50995">
    <property type="entry name" value="HTH_MARR_2"/>
    <property type="match status" value="1"/>
</dbReference>
<evidence type="ECO:0000256" key="1">
    <source>
        <dbReference type="ARBA" id="ARBA00023015"/>
    </source>
</evidence>
<evidence type="ECO:0000256" key="3">
    <source>
        <dbReference type="ARBA" id="ARBA00023163"/>
    </source>
</evidence>
<dbReference type="InterPro" id="IPR036390">
    <property type="entry name" value="WH_DNA-bd_sf"/>
</dbReference>
<sequence length="153" mass="18067">MEDKGCFNPDNLYHVFGQIIKLHFTRSHNLLEKQGIYPGQPPLLFTLYYKDGQSQKELADKLRIKPATVTVMITRMEKSDLVTRKQDEQDQRISRVFITEKGREMCKKLKSIFEILNEECFSNFTEEEKVLLRRFFLQMRDNLTKASLDKLGD</sequence>
<name>A0A645DFN5_9ZZZZ</name>
<dbReference type="Gene3D" id="1.10.10.10">
    <property type="entry name" value="Winged helix-like DNA-binding domain superfamily/Winged helix DNA-binding domain"/>
    <property type="match status" value="1"/>
</dbReference>
<dbReference type="InterPro" id="IPR000835">
    <property type="entry name" value="HTH_MarR-typ"/>
</dbReference>
<evidence type="ECO:0000259" key="4">
    <source>
        <dbReference type="PROSITE" id="PS50995"/>
    </source>
</evidence>
<proteinExistence type="predicted"/>
<comment type="caution">
    <text evidence="5">The sequence shown here is derived from an EMBL/GenBank/DDBJ whole genome shotgun (WGS) entry which is preliminary data.</text>
</comment>
<feature type="domain" description="HTH marR-type" evidence="4">
    <location>
        <begin position="9"/>
        <end position="141"/>
    </location>
</feature>
<protein>
    <recommendedName>
        <fullName evidence="4">HTH marR-type domain-containing protein</fullName>
    </recommendedName>
</protein>
<dbReference type="EMBL" id="VSSQ01035219">
    <property type="protein sequence ID" value="MPM87392.1"/>
    <property type="molecule type" value="Genomic_DNA"/>
</dbReference>
<dbReference type="GO" id="GO:0003700">
    <property type="term" value="F:DNA-binding transcription factor activity"/>
    <property type="evidence" value="ECO:0007669"/>
    <property type="project" value="InterPro"/>
</dbReference>
<dbReference type="SMART" id="SM00347">
    <property type="entry name" value="HTH_MARR"/>
    <property type="match status" value="1"/>
</dbReference>
<keyword evidence="3" id="KW-0804">Transcription</keyword>
<keyword evidence="2" id="KW-0238">DNA-binding</keyword>
<dbReference type="Pfam" id="PF01047">
    <property type="entry name" value="MarR"/>
    <property type="match status" value="1"/>
</dbReference>
<dbReference type="AlphaFoldDB" id="A0A645DFN5"/>
<organism evidence="5">
    <name type="scientific">bioreactor metagenome</name>
    <dbReference type="NCBI Taxonomy" id="1076179"/>
    <lineage>
        <taxon>unclassified sequences</taxon>
        <taxon>metagenomes</taxon>
        <taxon>ecological metagenomes</taxon>
    </lineage>
</organism>
<dbReference type="InterPro" id="IPR036388">
    <property type="entry name" value="WH-like_DNA-bd_sf"/>
</dbReference>
<gene>
    <name evidence="5" type="ORF">SDC9_134488</name>
</gene>